<gene>
    <name evidence="1" type="ORF">BG61_38725</name>
</gene>
<comment type="caution">
    <text evidence="1">The sequence shown here is derived from an EMBL/GenBank/DDBJ whole genome shotgun (WGS) entry which is preliminary data.</text>
</comment>
<evidence type="ECO:0000313" key="1">
    <source>
        <dbReference type="EMBL" id="KDR38673.1"/>
    </source>
</evidence>
<organism evidence="1 2">
    <name type="scientific">Caballeronia glathei</name>
    <dbReference type="NCBI Taxonomy" id="60547"/>
    <lineage>
        <taxon>Bacteria</taxon>
        <taxon>Pseudomonadati</taxon>
        <taxon>Pseudomonadota</taxon>
        <taxon>Betaproteobacteria</taxon>
        <taxon>Burkholderiales</taxon>
        <taxon>Burkholderiaceae</taxon>
        <taxon>Caballeronia</taxon>
    </lineage>
</organism>
<evidence type="ECO:0000313" key="2">
    <source>
        <dbReference type="Proteomes" id="UP000027466"/>
    </source>
</evidence>
<dbReference type="AlphaFoldDB" id="A0A069PDC3"/>
<protein>
    <submittedName>
        <fullName evidence="1">UDP-glucose 4-epimerase</fullName>
    </submittedName>
</protein>
<sequence length="81" mass="8825">MALSGTVGCADWRVLANTREVAHGFECSICVELMGPDGSRFEHGFVHGAVFDRERDAILAGLQEGMVWVGLKRSRTIGLHP</sequence>
<keyword evidence="2" id="KW-1185">Reference proteome</keyword>
<accession>A0A069PDC3</accession>
<dbReference type="EMBL" id="JFHC01000080">
    <property type="protein sequence ID" value="KDR38673.1"/>
    <property type="molecule type" value="Genomic_DNA"/>
</dbReference>
<proteinExistence type="predicted"/>
<name>A0A069PDC3_9BURK</name>
<dbReference type="STRING" id="60547.GCA_000751215_06029"/>
<dbReference type="RefSeq" id="WP_035938845.1">
    <property type="nucleotide sequence ID" value="NZ_CADFFX010000048.1"/>
</dbReference>
<dbReference type="Proteomes" id="UP000027466">
    <property type="component" value="Unassembled WGS sequence"/>
</dbReference>
<reference evidence="1 2" key="1">
    <citation type="submission" date="2014-03" db="EMBL/GenBank/DDBJ databases">
        <title>Draft Genome Sequences of Four Burkholderia Strains.</title>
        <authorList>
            <person name="Liu X.Y."/>
            <person name="Li C.X."/>
            <person name="Xu J.H."/>
        </authorList>
    </citation>
    <scope>NUCLEOTIDE SEQUENCE [LARGE SCALE GENOMIC DNA]</scope>
    <source>
        <strain evidence="1 2">DSM 50014</strain>
    </source>
</reference>